<protein>
    <submittedName>
        <fullName evidence="1">Uncharacterized protein</fullName>
    </submittedName>
</protein>
<dbReference type="AlphaFoldDB" id="I1CEV9"/>
<organism evidence="1 2">
    <name type="scientific">Rhizopus delemar (strain RA 99-880 / ATCC MYA-4621 / FGSC 9543 / NRRL 43880)</name>
    <name type="common">Mucormycosis agent</name>
    <name type="synonym">Rhizopus arrhizus var. delemar</name>
    <dbReference type="NCBI Taxonomy" id="246409"/>
    <lineage>
        <taxon>Eukaryota</taxon>
        <taxon>Fungi</taxon>
        <taxon>Fungi incertae sedis</taxon>
        <taxon>Mucoromycota</taxon>
        <taxon>Mucoromycotina</taxon>
        <taxon>Mucoromycetes</taxon>
        <taxon>Mucorales</taxon>
        <taxon>Mucorineae</taxon>
        <taxon>Rhizopodaceae</taxon>
        <taxon>Rhizopus</taxon>
    </lineage>
</organism>
<dbReference type="GeneID" id="93618665"/>
<dbReference type="EMBL" id="CH476740">
    <property type="protein sequence ID" value="EIE86989.1"/>
    <property type="molecule type" value="Genomic_DNA"/>
</dbReference>
<dbReference type="VEuPathDB" id="FungiDB:RO3G_11700"/>
<dbReference type="InParanoid" id="I1CEV9"/>
<sequence length="49" mass="5706">MRRACPIISFISNIIINVWTHKTMQEFSNLVKTFVLTFVRMDGNTWGTS</sequence>
<dbReference type="Proteomes" id="UP000009138">
    <property type="component" value="Unassembled WGS sequence"/>
</dbReference>
<reference evidence="1 2" key="1">
    <citation type="journal article" date="2009" name="PLoS Genet.">
        <title>Genomic analysis of the basal lineage fungus Rhizopus oryzae reveals a whole-genome duplication.</title>
        <authorList>
            <person name="Ma L.-J."/>
            <person name="Ibrahim A.S."/>
            <person name="Skory C."/>
            <person name="Grabherr M.G."/>
            <person name="Burger G."/>
            <person name="Butler M."/>
            <person name="Elias M."/>
            <person name="Idnurm A."/>
            <person name="Lang B.F."/>
            <person name="Sone T."/>
            <person name="Abe A."/>
            <person name="Calvo S.E."/>
            <person name="Corrochano L.M."/>
            <person name="Engels R."/>
            <person name="Fu J."/>
            <person name="Hansberg W."/>
            <person name="Kim J.-M."/>
            <person name="Kodira C.D."/>
            <person name="Koehrsen M.J."/>
            <person name="Liu B."/>
            <person name="Miranda-Saavedra D."/>
            <person name="O'Leary S."/>
            <person name="Ortiz-Castellanos L."/>
            <person name="Poulter R."/>
            <person name="Rodriguez-Romero J."/>
            <person name="Ruiz-Herrera J."/>
            <person name="Shen Y.-Q."/>
            <person name="Zeng Q."/>
            <person name="Galagan J."/>
            <person name="Birren B.W."/>
            <person name="Cuomo C.A."/>
            <person name="Wickes B.L."/>
        </authorList>
    </citation>
    <scope>NUCLEOTIDE SEQUENCE [LARGE SCALE GENOMIC DNA]</scope>
    <source>
        <strain evidence="2">RA 99-880 / ATCC MYA-4621 / FGSC 9543 / NRRL 43880</strain>
    </source>
</reference>
<dbReference type="RefSeq" id="XP_067522385.1">
    <property type="nucleotide sequence ID" value="XM_067666284.1"/>
</dbReference>
<evidence type="ECO:0000313" key="2">
    <source>
        <dbReference type="Proteomes" id="UP000009138"/>
    </source>
</evidence>
<proteinExistence type="predicted"/>
<name>I1CEV9_RHIO9</name>
<gene>
    <name evidence="1" type="ORF">RO3G_11700</name>
</gene>
<keyword evidence="2" id="KW-1185">Reference proteome</keyword>
<accession>I1CEV9</accession>
<evidence type="ECO:0000313" key="1">
    <source>
        <dbReference type="EMBL" id="EIE86989.1"/>
    </source>
</evidence>